<evidence type="ECO:0000313" key="1">
    <source>
        <dbReference type="EMBL" id="KAE9542515.1"/>
    </source>
</evidence>
<organism evidence="1 2">
    <name type="scientific">Aphis glycines</name>
    <name type="common">Soybean aphid</name>
    <dbReference type="NCBI Taxonomy" id="307491"/>
    <lineage>
        <taxon>Eukaryota</taxon>
        <taxon>Metazoa</taxon>
        <taxon>Ecdysozoa</taxon>
        <taxon>Arthropoda</taxon>
        <taxon>Hexapoda</taxon>
        <taxon>Insecta</taxon>
        <taxon>Pterygota</taxon>
        <taxon>Neoptera</taxon>
        <taxon>Paraneoptera</taxon>
        <taxon>Hemiptera</taxon>
        <taxon>Sternorrhyncha</taxon>
        <taxon>Aphidomorpha</taxon>
        <taxon>Aphidoidea</taxon>
        <taxon>Aphididae</taxon>
        <taxon>Aphidini</taxon>
        <taxon>Aphis</taxon>
        <taxon>Aphis</taxon>
    </lineage>
</organism>
<dbReference type="OrthoDB" id="6618525at2759"/>
<keyword evidence="2" id="KW-1185">Reference proteome</keyword>
<gene>
    <name evidence="1" type="ORF">AGLY_003376</name>
</gene>
<evidence type="ECO:0008006" key="3">
    <source>
        <dbReference type="Google" id="ProtNLM"/>
    </source>
</evidence>
<reference evidence="1 2" key="1">
    <citation type="submission" date="2019-08" db="EMBL/GenBank/DDBJ databases">
        <title>The genome of the soybean aphid Biotype 1, its phylome, world population structure and adaptation to the North American continent.</title>
        <authorList>
            <person name="Giordano R."/>
            <person name="Donthu R.K."/>
            <person name="Hernandez A.G."/>
            <person name="Wright C.L."/>
            <person name="Zimin A.V."/>
        </authorList>
    </citation>
    <scope>NUCLEOTIDE SEQUENCE [LARGE SCALE GENOMIC DNA]</scope>
    <source>
        <tissue evidence="1">Whole aphids</tissue>
    </source>
</reference>
<sequence length="301" mass="35119">MSLQENNLVLFEHELQIKSAALIILHSILKNKKKTNRQDRRWWITHLYRQREAGPNLMDHLQFDKTTGQFKNCIRIASEDFEFLLCKIGLKIMKNDTNMRNAVPVEKRLAVTLKFLTTGDSYTSLQYTFLISKQLISLIVPEVCQALIDVLKTYNKYLNKVLYLIPSSTKEWTDVADQFDKQWNFPHCLGSMDGKHIILQSPIKSVLLESEKAEIIVMTIVYLHNFLRKSSFSRNTYTPPGCFDSEDDGRLIEGHWRQNDQPLQSLRNIPRRSTISAKEIRDKFATYFIENGALPWQNNYA</sequence>
<proteinExistence type="predicted"/>
<accession>A0A6G0U094</accession>
<dbReference type="Proteomes" id="UP000475862">
    <property type="component" value="Unassembled WGS sequence"/>
</dbReference>
<evidence type="ECO:0000313" key="2">
    <source>
        <dbReference type="Proteomes" id="UP000475862"/>
    </source>
</evidence>
<name>A0A6G0U094_APHGL</name>
<dbReference type="AlphaFoldDB" id="A0A6G0U094"/>
<dbReference type="EMBL" id="VYZN01000010">
    <property type="protein sequence ID" value="KAE9542515.1"/>
    <property type="molecule type" value="Genomic_DNA"/>
</dbReference>
<protein>
    <recommendedName>
        <fullName evidence="3">DDE Tnp4 domain-containing protein</fullName>
    </recommendedName>
</protein>
<comment type="caution">
    <text evidence="1">The sequence shown here is derived from an EMBL/GenBank/DDBJ whole genome shotgun (WGS) entry which is preliminary data.</text>
</comment>